<evidence type="ECO:0008006" key="5">
    <source>
        <dbReference type="Google" id="ProtNLM"/>
    </source>
</evidence>
<protein>
    <recommendedName>
        <fullName evidence="5">Cytochrome C oxidase assembly protein</fullName>
    </recommendedName>
</protein>
<dbReference type="Proteomes" id="UP000436016">
    <property type="component" value="Unassembled WGS sequence"/>
</dbReference>
<organism evidence="3 4">
    <name type="scientific">Oceanomicrobium pacificus</name>
    <dbReference type="NCBI Taxonomy" id="2692916"/>
    <lineage>
        <taxon>Bacteria</taxon>
        <taxon>Pseudomonadati</taxon>
        <taxon>Pseudomonadota</taxon>
        <taxon>Alphaproteobacteria</taxon>
        <taxon>Rhodobacterales</taxon>
        <taxon>Paracoccaceae</taxon>
        <taxon>Oceanomicrobium</taxon>
    </lineage>
</organism>
<evidence type="ECO:0000256" key="1">
    <source>
        <dbReference type="SAM" id="MobiDB-lite"/>
    </source>
</evidence>
<gene>
    <name evidence="3" type="ORF">GSH16_15480</name>
</gene>
<dbReference type="AlphaFoldDB" id="A0A6B0U7L2"/>
<comment type="caution">
    <text evidence="3">The sequence shown here is derived from an EMBL/GenBank/DDBJ whole genome shotgun (WGS) entry which is preliminary data.</text>
</comment>
<keyword evidence="4" id="KW-1185">Reference proteome</keyword>
<evidence type="ECO:0000256" key="2">
    <source>
        <dbReference type="SAM" id="Phobius"/>
    </source>
</evidence>
<keyword evidence="2" id="KW-0472">Membrane</keyword>
<evidence type="ECO:0000313" key="4">
    <source>
        <dbReference type="Proteomes" id="UP000436016"/>
    </source>
</evidence>
<feature type="region of interest" description="Disordered" evidence="1">
    <location>
        <begin position="42"/>
        <end position="61"/>
    </location>
</feature>
<keyword evidence="2" id="KW-1133">Transmembrane helix</keyword>
<dbReference type="RefSeq" id="WP_160856518.1">
    <property type="nucleotide sequence ID" value="NZ_WUWG01000008.1"/>
</dbReference>
<accession>A0A6B0U7L2</accession>
<keyword evidence="2" id="KW-0812">Transmembrane</keyword>
<name>A0A6B0U7L2_9RHOB</name>
<proteinExistence type="predicted"/>
<evidence type="ECO:0000313" key="3">
    <source>
        <dbReference type="EMBL" id="MXU66851.1"/>
    </source>
</evidence>
<reference evidence="3 4" key="1">
    <citation type="submission" date="2019-12" db="EMBL/GenBank/DDBJ databases">
        <title>Strain KN286 was isolated from seawater, which was collected from Caroline Seamount in the tropical western Pacific.</title>
        <authorList>
            <person name="Wang Q."/>
        </authorList>
    </citation>
    <scope>NUCLEOTIDE SEQUENCE [LARGE SCALE GENOMIC DNA]</scope>
    <source>
        <strain evidence="3 4">KN286</strain>
    </source>
</reference>
<feature type="transmembrane region" description="Helical" evidence="2">
    <location>
        <begin position="20"/>
        <end position="39"/>
    </location>
</feature>
<sequence>MAMREDHELHKRRAGRNAWLGLTLGAFVALIFAVTMVKLSNPQSEDHKAPNYVPATAGDSQ</sequence>
<dbReference type="EMBL" id="WUWG01000008">
    <property type="protein sequence ID" value="MXU66851.1"/>
    <property type="molecule type" value="Genomic_DNA"/>
</dbReference>